<dbReference type="SUPFAM" id="SSF53720">
    <property type="entry name" value="ALDH-like"/>
    <property type="match status" value="1"/>
</dbReference>
<accession>A0A0J6WZ72</accession>
<evidence type="ECO:0000313" key="2">
    <source>
        <dbReference type="EMBL" id="KMO87528.1"/>
    </source>
</evidence>
<dbReference type="InParanoid" id="A0A0J6WZ72"/>
<organism evidence="2 3">
    <name type="scientific">Megasphaera cerevisiae DSM 20462</name>
    <dbReference type="NCBI Taxonomy" id="1122219"/>
    <lineage>
        <taxon>Bacteria</taxon>
        <taxon>Bacillati</taxon>
        <taxon>Bacillota</taxon>
        <taxon>Negativicutes</taxon>
        <taxon>Veillonellales</taxon>
        <taxon>Veillonellaceae</taxon>
        <taxon>Megasphaera</taxon>
    </lineage>
</organism>
<evidence type="ECO:0008006" key="4">
    <source>
        <dbReference type="Google" id="ProtNLM"/>
    </source>
</evidence>
<evidence type="ECO:0000313" key="3">
    <source>
        <dbReference type="Proteomes" id="UP000036503"/>
    </source>
</evidence>
<dbReference type="PATRIC" id="fig|1122219.3.peg.1661"/>
<sequence>MSEKYTIAAGRMPTQVFPLPPFSPLVLSFLQTLSHMLLHSPLAPEDPTWAALGFWLRSKHLEQIKKDIFRPEARLGRGLVFHITPANMPAMFAYSLVISLLAGNGNIIRISPRIAQKVQPVCTLIDNLLSQKTFRRLQESNVLLIYGKDKELTDTFSNNCDSRIIWGGDASIREIRTSPLPPQATEMVFADRYSIALIDSQTIDRCTDSDLQLWAHRFYNDTYEMDQNACSSPKLIFWLTQDSTVYDRAQRRWWHAVSQAAQYYNLPPIKVSQKYTAAWQFAMTHPEIQSIYQLGNTAYIYTLAFLPADITTLSGLFGQFFQYPISSAAELLPCLNKKIQTLSVIGVAPDKIRKKLIAAGAAGIDRIVPTGQAMDMNVIWDGVNMIHSLSRIIG</sequence>
<name>A0A0J6WZ72_9FIRM</name>
<keyword evidence="1" id="KW-0521">NADP</keyword>
<gene>
    <name evidence="2" type="ORF">AB840_02105</name>
</gene>
<proteinExistence type="predicted"/>
<dbReference type="GO" id="GO:0003995">
    <property type="term" value="F:acyl-CoA dehydrogenase activity"/>
    <property type="evidence" value="ECO:0007669"/>
    <property type="project" value="InterPro"/>
</dbReference>
<dbReference type="Pfam" id="PF05893">
    <property type="entry name" value="LuxC"/>
    <property type="match status" value="1"/>
</dbReference>
<dbReference type="STRING" id="39029.BSR42_03080"/>
<dbReference type="AlphaFoldDB" id="A0A0J6WZ72"/>
<dbReference type="EMBL" id="LEKT01000004">
    <property type="protein sequence ID" value="KMO87528.1"/>
    <property type="molecule type" value="Genomic_DNA"/>
</dbReference>
<evidence type="ECO:0000256" key="1">
    <source>
        <dbReference type="ARBA" id="ARBA00022857"/>
    </source>
</evidence>
<reference evidence="2 3" key="1">
    <citation type="submission" date="2015-06" db="EMBL/GenBank/DDBJ databases">
        <title>Draft genome sequence of beer spoilage bacterium Megasphaera cerevisiae type strain 20462.</title>
        <authorList>
            <person name="Kutumbaka K."/>
            <person name="Pasmowitz J."/>
            <person name="Mategko J."/>
            <person name="Reyes D."/>
            <person name="Friedrich A."/>
            <person name="Han S."/>
            <person name="Martens-Habbena W."/>
            <person name="Neal-McKinney J."/>
            <person name="Janagama H.K."/>
            <person name="Nadala C."/>
            <person name="Samadpour M."/>
        </authorList>
    </citation>
    <scope>NUCLEOTIDE SEQUENCE [LARGE SCALE GENOMIC DNA]</scope>
    <source>
        <strain evidence="2 3">DSM 20462</strain>
    </source>
</reference>
<dbReference type="GO" id="GO:0008218">
    <property type="term" value="P:bioluminescence"/>
    <property type="evidence" value="ECO:0007669"/>
    <property type="project" value="InterPro"/>
</dbReference>
<dbReference type="InterPro" id="IPR008670">
    <property type="entry name" value="CoA_reduct_LuxC"/>
</dbReference>
<protein>
    <recommendedName>
        <fullName evidence="4">Long-chain-fatty-acyl-CoA reductase</fullName>
    </recommendedName>
</protein>
<comment type="caution">
    <text evidence="2">The sequence shown here is derived from an EMBL/GenBank/DDBJ whole genome shotgun (WGS) entry which is preliminary data.</text>
</comment>
<dbReference type="InterPro" id="IPR016161">
    <property type="entry name" value="Ald_DH/histidinol_DH"/>
</dbReference>
<keyword evidence="3" id="KW-1185">Reference proteome</keyword>
<dbReference type="RefSeq" id="WP_048513179.1">
    <property type="nucleotide sequence ID" value="NZ_FUXD01000006.1"/>
</dbReference>
<dbReference type="Proteomes" id="UP000036503">
    <property type="component" value="Unassembled WGS sequence"/>
</dbReference>